<dbReference type="EMBL" id="JYDO01000190">
    <property type="protein sequence ID" value="KRZ67659.1"/>
    <property type="molecule type" value="Genomic_DNA"/>
</dbReference>
<dbReference type="AlphaFoldDB" id="A0A0V1M6U4"/>
<keyword evidence="3" id="KW-1185">Reference proteome</keyword>
<sequence length="63" mass="7381">MHYSSKLLTKLLYLVQLFKIEMLSKIHTQILPYQCIVWGIGVLFNSEGLLYFTKKMQAITVMN</sequence>
<reference evidence="2 3" key="1">
    <citation type="submission" date="2015-01" db="EMBL/GenBank/DDBJ databases">
        <title>Evolution of Trichinella species and genotypes.</title>
        <authorList>
            <person name="Korhonen P.K."/>
            <person name="Edoardo P."/>
            <person name="Giuseppe L.R."/>
            <person name="Gasser R.B."/>
        </authorList>
    </citation>
    <scope>NUCLEOTIDE SEQUENCE [LARGE SCALE GENOMIC DNA]</scope>
    <source>
        <strain evidence="2">ISS1980</strain>
    </source>
</reference>
<protein>
    <submittedName>
        <fullName evidence="2">Uncharacterized protein</fullName>
    </submittedName>
</protein>
<evidence type="ECO:0000256" key="1">
    <source>
        <dbReference type="SAM" id="Phobius"/>
    </source>
</evidence>
<keyword evidence="1" id="KW-0472">Membrane</keyword>
<name>A0A0V1M6U4_9BILA</name>
<dbReference type="Proteomes" id="UP000054843">
    <property type="component" value="Unassembled WGS sequence"/>
</dbReference>
<accession>A0A0V1M6U4</accession>
<gene>
    <name evidence="2" type="ORF">T10_11774</name>
</gene>
<organism evidence="2 3">
    <name type="scientific">Trichinella papuae</name>
    <dbReference type="NCBI Taxonomy" id="268474"/>
    <lineage>
        <taxon>Eukaryota</taxon>
        <taxon>Metazoa</taxon>
        <taxon>Ecdysozoa</taxon>
        <taxon>Nematoda</taxon>
        <taxon>Enoplea</taxon>
        <taxon>Dorylaimia</taxon>
        <taxon>Trichinellida</taxon>
        <taxon>Trichinellidae</taxon>
        <taxon>Trichinella</taxon>
    </lineage>
</organism>
<keyword evidence="1" id="KW-0812">Transmembrane</keyword>
<comment type="caution">
    <text evidence="2">The sequence shown here is derived from an EMBL/GenBank/DDBJ whole genome shotgun (WGS) entry which is preliminary data.</text>
</comment>
<evidence type="ECO:0000313" key="2">
    <source>
        <dbReference type="EMBL" id="KRZ67659.1"/>
    </source>
</evidence>
<proteinExistence type="predicted"/>
<evidence type="ECO:0000313" key="3">
    <source>
        <dbReference type="Proteomes" id="UP000054843"/>
    </source>
</evidence>
<keyword evidence="1" id="KW-1133">Transmembrane helix</keyword>
<feature type="transmembrane region" description="Helical" evidence="1">
    <location>
        <begin position="31"/>
        <end position="52"/>
    </location>
</feature>